<name>G0NL90_CAEBE</name>
<dbReference type="eggNOG" id="KOG4297">
    <property type="taxonomic scope" value="Eukaryota"/>
</dbReference>
<accession>G0NL90</accession>
<dbReference type="HOGENOM" id="CLU_650895_0_0_1"/>
<protein>
    <recommendedName>
        <fullName evidence="2">PAN-3 domain-containing protein</fullName>
    </recommendedName>
</protein>
<dbReference type="AlphaFoldDB" id="G0NL90"/>
<reference evidence="4" key="1">
    <citation type="submission" date="2011-07" db="EMBL/GenBank/DDBJ databases">
        <authorList>
            <consortium name="Caenorhabditis brenneri Sequencing and Analysis Consortium"/>
            <person name="Wilson R.K."/>
        </authorList>
    </citation>
    <scope>NUCLEOTIDE SEQUENCE [LARGE SCALE GENOMIC DNA]</scope>
    <source>
        <strain evidence="4">PB2801</strain>
    </source>
</reference>
<organism evidence="4">
    <name type="scientific">Caenorhabditis brenneri</name>
    <name type="common">Nematode worm</name>
    <dbReference type="NCBI Taxonomy" id="135651"/>
    <lineage>
        <taxon>Eukaryota</taxon>
        <taxon>Metazoa</taxon>
        <taxon>Ecdysozoa</taxon>
        <taxon>Nematoda</taxon>
        <taxon>Chromadorea</taxon>
        <taxon>Rhabditida</taxon>
        <taxon>Rhabditina</taxon>
        <taxon>Rhabditomorpha</taxon>
        <taxon>Rhabditoidea</taxon>
        <taxon>Rhabditidae</taxon>
        <taxon>Peloderinae</taxon>
        <taxon>Caenorhabditis</taxon>
    </lineage>
</organism>
<dbReference type="EMBL" id="GL379904">
    <property type="protein sequence ID" value="EGT33332.1"/>
    <property type="molecule type" value="Genomic_DNA"/>
</dbReference>
<keyword evidence="1" id="KW-0472">Membrane</keyword>
<dbReference type="SMART" id="SM00605">
    <property type="entry name" value="CW"/>
    <property type="match status" value="1"/>
</dbReference>
<dbReference type="OrthoDB" id="5904405at2759"/>
<sequence length="422" mass="47117">MSINCQSSSPQSSFCSKSSNVPDMSRFLLVFLSLSLTVSCKNILKMMIMYGTLTGNPSKTLSLSRDGCVSTCLNDKECIAASWKPKDDCQVYGIVLGYQEPDQSISIKKLTASHQNLVAVKTFVPSGTCPTLNTEINGSVTINPRMNNLNLTYNWKKTEEGWTISQCSSIVFSRRANLHLCVKLYRSEQFNKRLTGGSTQPEATRYCGTKGHRFIEKLTESFKRQVVYDISKIWRKKWYIWKYEEQEEIQRKTLNARSSNQLANQPTALDHHLSTVHRGSALNQHVELVRRPPPPRVHRVPIVVEPENLLRVQNGHFIYNLGIAAGFYGGVSAFSLGTAGVVGIQNTFGVIMFGIGLFFGIIALVLLAWPKIKECFENNPRDGTWWDKVFSYLCCADYHPPAPGPAEGAAAQEVPQNPGIIV</sequence>
<evidence type="ECO:0000313" key="4">
    <source>
        <dbReference type="Proteomes" id="UP000008068"/>
    </source>
</evidence>
<feature type="domain" description="PAN-3" evidence="2">
    <location>
        <begin position="25"/>
        <end position="164"/>
    </location>
</feature>
<feature type="transmembrane region" description="Helical" evidence="1">
    <location>
        <begin position="317"/>
        <end position="342"/>
    </location>
</feature>
<proteinExistence type="predicted"/>
<dbReference type="InParanoid" id="G0NL90"/>
<keyword evidence="1" id="KW-1133">Transmembrane helix</keyword>
<feature type="transmembrane region" description="Helical" evidence="1">
    <location>
        <begin position="348"/>
        <end position="369"/>
    </location>
</feature>
<dbReference type="PANTHER" id="PTHR47629">
    <property type="entry name" value="C-TYPE LECTIN-RELATED"/>
    <property type="match status" value="1"/>
</dbReference>
<keyword evidence="1" id="KW-0812">Transmembrane</keyword>
<evidence type="ECO:0000259" key="2">
    <source>
        <dbReference type="SMART" id="SM00605"/>
    </source>
</evidence>
<dbReference type="Pfam" id="PF08277">
    <property type="entry name" value="PAN_3"/>
    <property type="match status" value="1"/>
</dbReference>
<dbReference type="STRING" id="135651.G0NL90"/>
<feature type="transmembrane region" description="Helical" evidence="1">
    <location>
        <begin position="27"/>
        <end position="44"/>
    </location>
</feature>
<keyword evidence="4" id="KW-1185">Reference proteome</keyword>
<dbReference type="InterPro" id="IPR006583">
    <property type="entry name" value="PAN-3_domain"/>
</dbReference>
<evidence type="ECO:0000313" key="3">
    <source>
        <dbReference type="EMBL" id="EGT33332.1"/>
    </source>
</evidence>
<dbReference type="Proteomes" id="UP000008068">
    <property type="component" value="Unassembled WGS sequence"/>
</dbReference>
<evidence type="ECO:0000256" key="1">
    <source>
        <dbReference type="SAM" id="Phobius"/>
    </source>
</evidence>
<dbReference type="PANTHER" id="PTHR47629:SF5">
    <property type="entry name" value="C-TYPE LECTIN-RELATED"/>
    <property type="match status" value="1"/>
</dbReference>
<gene>
    <name evidence="3" type="ORF">CAEBREN_19439</name>
</gene>